<sequence>MDFFKSVFSEDQQPSDPSDLRRNDSSESPKQENVQDQSDSSIDSHSDSSIGNTWSFGGLMKTLTTKSESVIQTYKRDLEEFSVGLKNETVAIREVASRAVKEIPVSIEAGASVAQGSLESVWRGTAEIISQGKGVILSADFENASNNFDSNNQERNNNIRNSRTYSSRFEANVYAIQNDMNTYTEELIDLDEFKKWKLGFDLEEKGEEIENLLDENNVMEGIYSKLVPSVIDSETFWSRYYFRVYKLKQVEDARANLVKRAISVDDEEDLSWDVDDDESSNKSESRVDSSVAEDLEKKETKELQSGIAVTENKSVEELQVENSKVADRKSEDKAPAEEVDGKNESEEKMAPGGKVEELESESNDKSGTKSDEKVIVEGKNESGESVKSSELSGISGQVVVSEEEDLGWDEIGDVGSGDEKKATISSSHRDELRKRLSTADEDEDLSWDIEEDEDGSIKH</sequence>
<proteinExistence type="predicted"/>
<dbReference type="OrthoDB" id="73788at2759"/>
<reference evidence="3 4" key="1">
    <citation type="journal article" date="2018" name="Science">
        <title>The opium poppy genome and morphinan production.</title>
        <authorList>
            <person name="Guo L."/>
            <person name="Winzer T."/>
            <person name="Yang X."/>
            <person name="Li Y."/>
            <person name="Ning Z."/>
            <person name="He Z."/>
            <person name="Teodor R."/>
            <person name="Lu Y."/>
            <person name="Bowser T.A."/>
            <person name="Graham I.A."/>
            <person name="Ye K."/>
        </authorList>
    </citation>
    <scope>NUCLEOTIDE SEQUENCE [LARGE SCALE GENOMIC DNA]</scope>
    <source>
        <strain evidence="4">cv. HN1</strain>
        <tissue evidence="3">Leaves</tissue>
    </source>
</reference>
<feature type="compositionally biased region" description="Low complexity" evidence="1">
    <location>
        <begin position="35"/>
        <end position="49"/>
    </location>
</feature>
<evidence type="ECO:0000313" key="4">
    <source>
        <dbReference type="Proteomes" id="UP000316621"/>
    </source>
</evidence>
<name>A0A4Y7IXD1_PAPSO</name>
<protein>
    <recommendedName>
        <fullName evidence="2">BSD domain-containing protein</fullName>
    </recommendedName>
</protein>
<feature type="compositionally biased region" description="Acidic residues" evidence="1">
    <location>
        <begin position="401"/>
        <end position="412"/>
    </location>
</feature>
<dbReference type="PANTHER" id="PTHR16019:SF5">
    <property type="entry name" value="BSD DOMAIN-CONTAINING PROTEIN 1"/>
    <property type="match status" value="1"/>
</dbReference>
<dbReference type="SUPFAM" id="SSF140383">
    <property type="entry name" value="BSD domain-like"/>
    <property type="match status" value="1"/>
</dbReference>
<dbReference type="InterPro" id="IPR051494">
    <property type="entry name" value="BSD_domain-containing"/>
</dbReference>
<dbReference type="Proteomes" id="UP000316621">
    <property type="component" value="Chromosome 2"/>
</dbReference>
<dbReference type="Gene3D" id="1.10.3970.10">
    <property type="entry name" value="BSD domain"/>
    <property type="match status" value="1"/>
</dbReference>
<dbReference type="InterPro" id="IPR035925">
    <property type="entry name" value="BSD_dom_sf"/>
</dbReference>
<dbReference type="InterPro" id="IPR005607">
    <property type="entry name" value="BSD_dom"/>
</dbReference>
<accession>A0A4Y7IXD1</accession>
<feature type="compositionally biased region" description="Polar residues" evidence="1">
    <location>
        <begin position="385"/>
        <end position="395"/>
    </location>
</feature>
<dbReference type="PANTHER" id="PTHR16019">
    <property type="entry name" value="SYNAPSE-ASSOCIATED PROTEIN"/>
    <property type="match status" value="1"/>
</dbReference>
<dbReference type="STRING" id="3469.A0A4Y7IXD1"/>
<feature type="compositionally biased region" description="Basic and acidic residues" evidence="1">
    <location>
        <begin position="417"/>
        <end position="438"/>
    </location>
</feature>
<feature type="compositionally biased region" description="Basic and acidic residues" evidence="1">
    <location>
        <begin position="324"/>
        <end position="384"/>
    </location>
</feature>
<dbReference type="AlphaFoldDB" id="A0A4Y7IXD1"/>
<dbReference type="GO" id="GO:0005737">
    <property type="term" value="C:cytoplasm"/>
    <property type="evidence" value="ECO:0007669"/>
    <property type="project" value="TreeGrafter"/>
</dbReference>
<feature type="compositionally biased region" description="Basic and acidic residues" evidence="1">
    <location>
        <begin position="18"/>
        <end position="30"/>
    </location>
</feature>
<dbReference type="EMBL" id="CM010716">
    <property type="protein sequence ID" value="RZC52401.1"/>
    <property type="molecule type" value="Genomic_DNA"/>
</dbReference>
<organism evidence="3 4">
    <name type="scientific">Papaver somniferum</name>
    <name type="common">Opium poppy</name>
    <dbReference type="NCBI Taxonomy" id="3469"/>
    <lineage>
        <taxon>Eukaryota</taxon>
        <taxon>Viridiplantae</taxon>
        <taxon>Streptophyta</taxon>
        <taxon>Embryophyta</taxon>
        <taxon>Tracheophyta</taxon>
        <taxon>Spermatophyta</taxon>
        <taxon>Magnoliopsida</taxon>
        <taxon>Ranunculales</taxon>
        <taxon>Papaveraceae</taxon>
        <taxon>Papaveroideae</taxon>
        <taxon>Papaver</taxon>
    </lineage>
</organism>
<evidence type="ECO:0000313" key="3">
    <source>
        <dbReference type="EMBL" id="RZC52401.1"/>
    </source>
</evidence>
<evidence type="ECO:0000256" key="1">
    <source>
        <dbReference type="SAM" id="MobiDB-lite"/>
    </source>
</evidence>
<gene>
    <name evidence="3" type="ORF">C5167_020829</name>
</gene>
<feature type="region of interest" description="Disordered" evidence="1">
    <location>
        <begin position="271"/>
        <end position="459"/>
    </location>
</feature>
<evidence type="ECO:0000259" key="2">
    <source>
        <dbReference type="PROSITE" id="PS50858"/>
    </source>
</evidence>
<dbReference type="SMART" id="SM00751">
    <property type="entry name" value="BSD"/>
    <property type="match status" value="1"/>
</dbReference>
<feature type="domain" description="BSD" evidence="2">
    <location>
        <begin position="196"/>
        <end position="248"/>
    </location>
</feature>
<keyword evidence="4" id="KW-1185">Reference proteome</keyword>
<feature type="compositionally biased region" description="Acidic residues" evidence="1">
    <location>
        <begin position="439"/>
        <end position="459"/>
    </location>
</feature>
<dbReference type="Pfam" id="PF03909">
    <property type="entry name" value="BSD"/>
    <property type="match status" value="1"/>
</dbReference>
<dbReference type="OMA" id="TCFLCWF"/>
<dbReference type="PROSITE" id="PS50858">
    <property type="entry name" value="BSD"/>
    <property type="match status" value="1"/>
</dbReference>
<feature type="region of interest" description="Disordered" evidence="1">
    <location>
        <begin position="1"/>
        <end position="49"/>
    </location>
</feature>
<dbReference type="Gramene" id="RZC52401">
    <property type="protein sequence ID" value="RZC52401"/>
    <property type="gene ID" value="C5167_020829"/>
</dbReference>